<evidence type="ECO:0000256" key="3">
    <source>
        <dbReference type="ARBA" id="ARBA00022692"/>
    </source>
</evidence>
<comment type="subcellular location">
    <subcellularLocation>
        <location evidence="1">Cell membrane</location>
        <topology evidence="1">Multi-pass membrane protein</topology>
    </subcellularLocation>
</comment>
<evidence type="ECO:0000259" key="11">
    <source>
        <dbReference type="PROSITE" id="PS50929"/>
    </source>
</evidence>
<feature type="transmembrane region" description="Helical" evidence="9">
    <location>
        <begin position="87"/>
        <end position="106"/>
    </location>
</feature>
<dbReference type="PROSITE" id="PS50929">
    <property type="entry name" value="ABC_TM1F"/>
    <property type="match status" value="1"/>
</dbReference>
<evidence type="ECO:0000256" key="4">
    <source>
        <dbReference type="ARBA" id="ARBA00022741"/>
    </source>
</evidence>
<evidence type="ECO:0000259" key="10">
    <source>
        <dbReference type="PROSITE" id="PS50893"/>
    </source>
</evidence>
<evidence type="ECO:0000256" key="8">
    <source>
        <dbReference type="SAM" id="MobiDB-lite"/>
    </source>
</evidence>
<feature type="transmembrane region" description="Helical" evidence="9">
    <location>
        <begin position="52"/>
        <end position="72"/>
    </location>
</feature>
<keyword evidence="3 9" id="KW-0812">Transmembrane</keyword>
<dbReference type="GO" id="GO:0005886">
    <property type="term" value="C:plasma membrane"/>
    <property type="evidence" value="ECO:0007669"/>
    <property type="project" value="UniProtKB-SubCell"/>
</dbReference>
<dbReference type="GO" id="GO:0030253">
    <property type="term" value="P:protein secretion by the type I secretion system"/>
    <property type="evidence" value="ECO:0007669"/>
    <property type="project" value="InterPro"/>
</dbReference>
<dbReference type="Gene3D" id="1.20.1560.10">
    <property type="entry name" value="ABC transporter type 1, transmembrane domain"/>
    <property type="match status" value="1"/>
</dbReference>
<dbReference type="PROSITE" id="PS50893">
    <property type="entry name" value="ABC_TRANSPORTER_2"/>
    <property type="match status" value="1"/>
</dbReference>
<dbReference type="SMART" id="SM00382">
    <property type="entry name" value="AAA"/>
    <property type="match status" value="1"/>
</dbReference>
<dbReference type="Pfam" id="PF00005">
    <property type="entry name" value="ABC_tran"/>
    <property type="match status" value="1"/>
</dbReference>
<dbReference type="NCBIfam" id="TIGR01842">
    <property type="entry name" value="type_I_sec_PrtD"/>
    <property type="match status" value="1"/>
</dbReference>
<evidence type="ECO:0000256" key="1">
    <source>
        <dbReference type="ARBA" id="ARBA00004651"/>
    </source>
</evidence>
<feature type="domain" description="ABC transmembrane type-1" evidence="11">
    <location>
        <begin position="53"/>
        <end position="330"/>
    </location>
</feature>
<feature type="region of interest" description="Disordered" evidence="8">
    <location>
        <begin position="599"/>
        <end position="624"/>
    </location>
</feature>
<keyword evidence="13" id="KW-1185">Reference proteome</keyword>
<keyword evidence="5" id="KW-0067">ATP-binding</keyword>
<dbReference type="eggNOG" id="COG4618">
    <property type="taxonomic scope" value="Bacteria"/>
</dbReference>
<dbReference type="Proteomes" id="UP000217211">
    <property type="component" value="Plasmid pSJ05684b"/>
</dbReference>
<dbReference type="GO" id="GO:0005524">
    <property type="term" value="F:ATP binding"/>
    <property type="evidence" value="ECO:0007669"/>
    <property type="project" value="UniProtKB-KW"/>
</dbReference>
<evidence type="ECO:0000256" key="5">
    <source>
        <dbReference type="ARBA" id="ARBA00022840"/>
    </source>
</evidence>
<dbReference type="InterPro" id="IPR027417">
    <property type="entry name" value="P-loop_NTPase"/>
</dbReference>
<dbReference type="PROSITE" id="PS00211">
    <property type="entry name" value="ABC_TRANSPORTER_1"/>
    <property type="match status" value="1"/>
</dbReference>
<keyword evidence="6 9" id="KW-1133">Transmembrane helix</keyword>
<reference evidence="12 13" key="1">
    <citation type="submission" date="2017-08" db="EMBL/GenBank/DDBJ databases">
        <title>Multipartite genome sequences of Sinorhizobium species nodulating soybeans.</title>
        <authorList>
            <person name="Tian C.F."/>
        </authorList>
    </citation>
    <scope>NUCLEOTIDE SEQUENCE [LARGE SCALE GENOMIC DNA]</scope>
    <source>
        <strain evidence="12 13">CCBAU 05684</strain>
        <plasmid evidence="13">psj05684b</plasmid>
    </source>
</reference>
<evidence type="ECO:0000313" key="13">
    <source>
        <dbReference type="Proteomes" id="UP000217211"/>
    </source>
</evidence>
<dbReference type="GO" id="GO:0030256">
    <property type="term" value="C:type I protein secretion system complex"/>
    <property type="evidence" value="ECO:0007669"/>
    <property type="project" value="InterPro"/>
</dbReference>
<keyword evidence="4" id="KW-0547">Nucleotide-binding</keyword>
<proteinExistence type="inferred from homology"/>
<evidence type="ECO:0000256" key="6">
    <source>
        <dbReference type="ARBA" id="ARBA00022989"/>
    </source>
</evidence>
<dbReference type="EMBL" id="CP023068">
    <property type="protein sequence ID" value="ASY66124.1"/>
    <property type="molecule type" value="Genomic_DNA"/>
</dbReference>
<name>A0A249PKA9_9HYPH</name>
<dbReference type="InterPro" id="IPR011527">
    <property type="entry name" value="ABC1_TM_dom"/>
</dbReference>
<dbReference type="GO" id="GO:0015421">
    <property type="term" value="F:ABC-type oligopeptide transporter activity"/>
    <property type="evidence" value="ECO:0007669"/>
    <property type="project" value="TreeGrafter"/>
</dbReference>
<comment type="similarity">
    <text evidence="2">Belongs to the ABC transporter superfamily.</text>
</comment>
<dbReference type="SUPFAM" id="SSF52540">
    <property type="entry name" value="P-loop containing nucleoside triphosphate hydrolases"/>
    <property type="match status" value="1"/>
</dbReference>
<sequence>MPPALLPRGQSLDDDQEYNVRQSFIGLYYMKSPSPQIRSPLARALREIRPGLIAAGGISLFVNLLMFVSPLYTMQIYDRVLTSRNEVTLVMISLIVGVLLVTYVALEHCRSRILVQAGVRFDRLLSGPAFEAALSSALRSRGSHHAQTLRDLDLMREILSGGVMMALMDAPWAPIYLAVCFLLHPLIGIVALVGAVAIVTIAFVNERATKGLLMRASVTNIRAIDRLGSSLRNAEAIRGLGMGSAVQSRCTGLRQEALSYSVGAGERGGSLLALSKFLRMALQISMMGVGAYLAINQEISGGVLFAASLIMGRALAPIEMMVGQWKAIVTARGAHTRLERIFEENPPTAGRMHLPDAMGTVSVENLGVRAPGTNTPVVIGATFTLNAGEVVALVGPSGSGKSSLARALVGAWPPAQGCVRLDGNDLRHFNPDQLGSALGYLPQNVELFSGSVRDNIARFRADAADAQVIEAATQASAHELIQCLPDGYLTDLGEDGIGLSGGQRQRVGLARALFGKPSFVVLDEPDANLDGDGNRALVQAIERLRSERKTVVIVTHRPNFLAVVDRIIIMQEGRVAQIGSRDQLLPSLIGPNVASAQRRPVWEGERAGSPALASTPLHRPRVDA</sequence>
<evidence type="ECO:0000313" key="12">
    <source>
        <dbReference type="EMBL" id="ASY66124.1"/>
    </source>
</evidence>
<dbReference type="Pfam" id="PF00664">
    <property type="entry name" value="ABC_membrane"/>
    <property type="match status" value="1"/>
</dbReference>
<feature type="transmembrane region" description="Helical" evidence="9">
    <location>
        <begin position="185"/>
        <end position="205"/>
    </location>
</feature>
<gene>
    <name evidence="12" type="ORF">SJ05684_b51420</name>
</gene>
<geneLocation type="plasmid" evidence="13">
    <name>psj05684b</name>
</geneLocation>
<keyword evidence="12" id="KW-0614">Plasmid</keyword>
<feature type="domain" description="ABC transporter" evidence="10">
    <location>
        <begin position="361"/>
        <end position="597"/>
    </location>
</feature>
<dbReference type="SUPFAM" id="SSF90123">
    <property type="entry name" value="ABC transporter transmembrane region"/>
    <property type="match status" value="1"/>
</dbReference>
<dbReference type="PANTHER" id="PTHR43394:SF1">
    <property type="entry name" value="ATP-BINDING CASSETTE SUB-FAMILY B MEMBER 10, MITOCHONDRIAL"/>
    <property type="match status" value="1"/>
</dbReference>
<dbReference type="InterPro" id="IPR003593">
    <property type="entry name" value="AAA+_ATPase"/>
</dbReference>
<evidence type="ECO:0000256" key="2">
    <source>
        <dbReference type="ARBA" id="ARBA00005417"/>
    </source>
</evidence>
<dbReference type="GO" id="GO:0016887">
    <property type="term" value="F:ATP hydrolysis activity"/>
    <property type="evidence" value="ECO:0007669"/>
    <property type="project" value="InterPro"/>
</dbReference>
<dbReference type="STRING" id="716928.GCA_000261485_04323"/>
<feature type="transmembrane region" description="Helical" evidence="9">
    <location>
        <begin position="158"/>
        <end position="179"/>
    </location>
</feature>
<evidence type="ECO:0000256" key="9">
    <source>
        <dbReference type="SAM" id="Phobius"/>
    </source>
</evidence>
<accession>A0A249PKA9</accession>
<dbReference type="Gene3D" id="3.40.50.300">
    <property type="entry name" value="P-loop containing nucleotide triphosphate hydrolases"/>
    <property type="match status" value="1"/>
</dbReference>
<dbReference type="InterPro" id="IPR010128">
    <property type="entry name" value="ATPase_T1SS_PrtD-like"/>
</dbReference>
<dbReference type="InterPro" id="IPR017871">
    <property type="entry name" value="ABC_transporter-like_CS"/>
</dbReference>
<dbReference type="InterPro" id="IPR003439">
    <property type="entry name" value="ABC_transporter-like_ATP-bd"/>
</dbReference>
<protein>
    <submittedName>
        <fullName evidence="12">Type I secretion system ATPase</fullName>
    </submittedName>
</protein>
<dbReference type="KEGG" id="esj:SJ05684_b51420"/>
<dbReference type="PANTHER" id="PTHR43394">
    <property type="entry name" value="ATP-DEPENDENT PERMEASE MDL1, MITOCHONDRIAL"/>
    <property type="match status" value="1"/>
</dbReference>
<dbReference type="InterPro" id="IPR036640">
    <property type="entry name" value="ABC1_TM_sf"/>
</dbReference>
<dbReference type="InterPro" id="IPR039421">
    <property type="entry name" value="Type_1_exporter"/>
</dbReference>
<keyword evidence="7 9" id="KW-0472">Membrane</keyword>
<dbReference type="AlphaFoldDB" id="A0A249PKA9"/>
<evidence type="ECO:0000256" key="7">
    <source>
        <dbReference type="ARBA" id="ARBA00023136"/>
    </source>
</evidence>
<organism evidence="12 13">
    <name type="scientific">Sinorhizobium sojae CCBAU 05684</name>
    <dbReference type="NCBI Taxonomy" id="716928"/>
    <lineage>
        <taxon>Bacteria</taxon>
        <taxon>Pseudomonadati</taxon>
        <taxon>Pseudomonadota</taxon>
        <taxon>Alphaproteobacteria</taxon>
        <taxon>Hyphomicrobiales</taxon>
        <taxon>Rhizobiaceae</taxon>
        <taxon>Sinorhizobium/Ensifer group</taxon>
        <taxon>Sinorhizobium</taxon>
    </lineage>
</organism>